<reference evidence="1" key="2">
    <citation type="journal article" date="2022" name="New Phytol.">
        <title>Evolutionary transition to the ectomycorrhizal habit in the genomes of a hyperdiverse lineage of mushroom-forming fungi.</title>
        <authorList>
            <person name="Looney B."/>
            <person name="Miyauchi S."/>
            <person name="Morin E."/>
            <person name="Drula E."/>
            <person name="Courty P.E."/>
            <person name="Kohler A."/>
            <person name="Kuo A."/>
            <person name="LaButti K."/>
            <person name="Pangilinan J."/>
            <person name="Lipzen A."/>
            <person name="Riley R."/>
            <person name="Andreopoulos W."/>
            <person name="He G."/>
            <person name="Johnson J."/>
            <person name="Nolan M."/>
            <person name="Tritt A."/>
            <person name="Barry K.W."/>
            <person name="Grigoriev I.V."/>
            <person name="Nagy L.G."/>
            <person name="Hibbett D."/>
            <person name="Henrissat B."/>
            <person name="Matheny P.B."/>
            <person name="Labbe J."/>
            <person name="Martin F.M."/>
        </authorList>
    </citation>
    <scope>NUCLEOTIDE SEQUENCE</scope>
    <source>
        <strain evidence="1">HHB10654</strain>
    </source>
</reference>
<proteinExistence type="predicted"/>
<name>A0ACB8SIX7_9AGAM</name>
<comment type="caution">
    <text evidence="1">The sequence shown here is derived from an EMBL/GenBank/DDBJ whole genome shotgun (WGS) entry which is preliminary data.</text>
</comment>
<evidence type="ECO:0000313" key="1">
    <source>
        <dbReference type="EMBL" id="KAI0055890.1"/>
    </source>
</evidence>
<accession>A0ACB8SIX7</accession>
<evidence type="ECO:0000313" key="2">
    <source>
        <dbReference type="Proteomes" id="UP000814140"/>
    </source>
</evidence>
<protein>
    <submittedName>
        <fullName evidence="1">Uncharacterized protein</fullName>
    </submittedName>
</protein>
<dbReference type="Proteomes" id="UP000814140">
    <property type="component" value="Unassembled WGS sequence"/>
</dbReference>
<organism evidence="1 2">
    <name type="scientific">Artomyces pyxidatus</name>
    <dbReference type="NCBI Taxonomy" id="48021"/>
    <lineage>
        <taxon>Eukaryota</taxon>
        <taxon>Fungi</taxon>
        <taxon>Dikarya</taxon>
        <taxon>Basidiomycota</taxon>
        <taxon>Agaricomycotina</taxon>
        <taxon>Agaricomycetes</taxon>
        <taxon>Russulales</taxon>
        <taxon>Auriscalpiaceae</taxon>
        <taxon>Artomyces</taxon>
    </lineage>
</organism>
<reference evidence="1" key="1">
    <citation type="submission" date="2021-03" db="EMBL/GenBank/DDBJ databases">
        <authorList>
            <consortium name="DOE Joint Genome Institute"/>
            <person name="Ahrendt S."/>
            <person name="Looney B.P."/>
            <person name="Miyauchi S."/>
            <person name="Morin E."/>
            <person name="Drula E."/>
            <person name="Courty P.E."/>
            <person name="Chicoki N."/>
            <person name="Fauchery L."/>
            <person name="Kohler A."/>
            <person name="Kuo A."/>
            <person name="Labutti K."/>
            <person name="Pangilinan J."/>
            <person name="Lipzen A."/>
            <person name="Riley R."/>
            <person name="Andreopoulos W."/>
            <person name="He G."/>
            <person name="Johnson J."/>
            <person name="Barry K.W."/>
            <person name="Grigoriev I.V."/>
            <person name="Nagy L."/>
            <person name="Hibbett D."/>
            <person name="Henrissat B."/>
            <person name="Matheny P.B."/>
            <person name="Labbe J."/>
            <person name="Martin F."/>
        </authorList>
    </citation>
    <scope>NUCLEOTIDE SEQUENCE</scope>
    <source>
        <strain evidence="1">HHB10654</strain>
    </source>
</reference>
<gene>
    <name evidence="1" type="ORF">BV25DRAFT_1719423</name>
</gene>
<dbReference type="EMBL" id="MU277276">
    <property type="protein sequence ID" value="KAI0055890.1"/>
    <property type="molecule type" value="Genomic_DNA"/>
</dbReference>
<keyword evidence="2" id="KW-1185">Reference proteome</keyword>
<sequence length="364" mass="40365">MATLNSQATVSECPGLWFEDGNIVIRTTSTQEPLIRTLFKVHKFILSTHCTAFSDLFSGGPQTALEIASERHGDLPIMDLPDDENDVKHFLKALYYPDETQQHLPTSFDGRPKIDGAFPPSYAGVLRLATKYDAQKIRKVVVRALQMQWPMLLSEWNAVQDSYVVPETEALMAGETDLSHIHADPAHAIRLGTDLDVPAILPVAYYDLMSIYELQSPDAAEAGESRQAELSVLTNAELHRLLVGRGALRAWVRQRMIAPLRTVLPHSACALDGACAKTLQAKLGEFRTGLSGGTYACDPVAWLKTASEVCMLGTRDEVACVHCKSAARDCLMGLRYELWTKLPQLFRLDHLVPAGWGQEYEVQF</sequence>